<feature type="domain" description="Helicase C-terminal" evidence="18">
    <location>
        <begin position="488"/>
        <end position="650"/>
    </location>
</feature>
<dbReference type="CDD" id="cd18790">
    <property type="entry name" value="SF2_C_UvrB"/>
    <property type="match status" value="1"/>
</dbReference>
<feature type="region of interest" description="Disordered" evidence="15">
    <location>
        <begin position="755"/>
        <end position="781"/>
    </location>
</feature>
<dbReference type="SMART" id="SM00487">
    <property type="entry name" value="DEXDc"/>
    <property type="match status" value="1"/>
</dbReference>
<dbReference type="Gene3D" id="4.10.860.10">
    <property type="entry name" value="UVR domain"/>
    <property type="match status" value="1"/>
</dbReference>
<evidence type="ECO:0000256" key="3">
    <source>
        <dbReference type="ARBA" id="ARBA00022490"/>
    </source>
</evidence>
<keyword evidence="5 12" id="KW-0227">DNA damage</keyword>
<dbReference type="GO" id="GO:0006289">
    <property type="term" value="P:nucleotide-excision repair"/>
    <property type="evidence" value="ECO:0007669"/>
    <property type="project" value="UniProtKB-UniRule"/>
</dbReference>
<dbReference type="InterPro" id="IPR001650">
    <property type="entry name" value="Helicase_C-like"/>
</dbReference>
<dbReference type="GO" id="GO:0009432">
    <property type="term" value="P:SOS response"/>
    <property type="evidence" value="ECO:0007669"/>
    <property type="project" value="UniProtKB-UniRule"/>
</dbReference>
<dbReference type="GO" id="GO:0005737">
    <property type="term" value="C:cytoplasm"/>
    <property type="evidence" value="ECO:0007669"/>
    <property type="project" value="UniProtKB-SubCell"/>
</dbReference>
<dbReference type="NCBIfam" id="TIGR00631">
    <property type="entry name" value="uvrb"/>
    <property type="match status" value="1"/>
</dbReference>
<dbReference type="InterPro" id="IPR001943">
    <property type="entry name" value="UVR_dom"/>
</dbReference>
<dbReference type="SMART" id="SM00490">
    <property type="entry name" value="HELICc"/>
    <property type="match status" value="1"/>
</dbReference>
<protein>
    <recommendedName>
        <fullName evidence="11 12">UvrABC system protein B</fullName>
        <shortName evidence="12">Protein UvrB</shortName>
    </recommendedName>
    <alternativeName>
        <fullName evidence="12">Excinuclease ABC subunit B</fullName>
    </alternativeName>
</protein>
<evidence type="ECO:0000256" key="11">
    <source>
        <dbReference type="ARBA" id="ARBA00029504"/>
    </source>
</evidence>
<evidence type="ECO:0000259" key="17">
    <source>
        <dbReference type="PROSITE" id="PS51192"/>
    </source>
</evidence>
<dbReference type="STRING" id="604330.SAMN04489857_1276"/>
<evidence type="ECO:0000256" key="10">
    <source>
        <dbReference type="ARBA" id="ARBA00026033"/>
    </source>
</evidence>
<evidence type="ECO:0000256" key="7">
    <source>
        <dbReference type="ARBA" id="ARBA00022840"/>
    </source>
</evidence>
<dbReference type="PROSITE" id="PS50151">
    <property type="entry name" value="UVR"/>
    <property type="match status" value="1"/>
</dbReference>
<evidence type="ECO:0000256" key="4">
    <source>
        <dbReference type="ARBA" id="ARBA00022741"/>
    </source>
</evidence>
<evidence type="ECO:0000256" key="8">
    <source>
        <dbReference type="ARBA" id="ARBA00022881"/>
    </source>
</evidence>
<dbReference type="PROSITE" id="PS51192">
    <property type="entry name" value="HELICASE_ATP_BIND_1"/>
    <property type="match status" value="1"/>
</dbReference>
<keyword evidence="14" id="KW-0175">Coiled coil</keyword>
<name>A0A1G6LDB3_9ACTN</name>
<evidence type="ECO:0000256" key="15">
    <source>
        <dbReference type="SAM" id="MobiDB-lite"/>
    </source>
</evidence>
<dbReference type="Proteomes" id="UP000198528">
    <property type="component" value="Unassembled WGS sequence"/>
</dbReference>
<evidence type="ECO:0000256" key="2">
    <source>
        <dbReference type="ARBA" id="ARBA00008533"/>
    </source>
</evidence>
<keyword evidence="9 12" id="KW-0234">DNA repair</keyword>
<keyword evidence="20" id="KW-1185">Reference proteome</keyword>
<feature type="short sequence motif" description="Beta-hairpin" evidence="12">
    <location>
        <begin position="151"/>
        <end position="174"/>
    </location>
</feature>
<comment type="subunit">
    <text evidence="10 12 13">Forms a heterotetramer with UvrA during the search for lesions. Interacts with UvrC in an incision complex.</text>
</comment>
<evidence type="ECO:0000259" key="16">
    <source>
        <dbReference type="PROSITE" id="PS50151"/>
    </source>
</evidence>
<dbReference type="PANTHER" id="PTHR24029:SF0">
    <property type="entry name" value="UVRABC SYSTEM PROTEIN B"/>
    <property type="match status" value="1"/>
</dbReference>
<feature type="binding site" evidence="12">
    <location>
        <begin position="98"/>
        <end position="105"/>
    </location>
    <ligand>
        <name>ATP</name>
        <dbReference type="ChEBI" id="CHEBI:30616"/>
    </ligand>
</feature>
<evidence type="ECO:0000256" key="1">
    <source>
        <dbReference type="ARBA" id="ARBA00004496"/>
    </source>
</evidence>
<dbReference type="InterPro" id="IPR014001">
    <property type="entry name" value="Helicase_ATP-bd"/>
</dbReference>
<comment type="domain">
    <text evidence="12">The beta-hairpin motif is involved in DNA binding.</text>
</comment>
<comment type="function">
    <text evidence="12">The UvrABC repair system catalyzes the recognition and processing of DNA lesions. A damage recognition complex composed of 2 UvrA and 2 UvrB subunits scans DNA for abnormalities. Upon binding of the UvrA(2)B(2) complex to a putative damaged site, the DNA wraps around one UvrB monomer. DNA wrap is dependent on ATP binding by UvrB and probably causes local melting of the DNA helix, facilitating insertion of UvrB beta-hairpin between the DNA strands. Then UvrB probes one DNA strand for the presence of a lesion. If a lesion is found the UvrA subunits dissociate and the UvrB-DNA preincision complex is formed. This complex is subsequently bound by UvrC and the second UvrB is released. If no lesion is found, the DNA wraps around the other UvrB subunit that will check the other stand for damage.</text>
</comment>
<dbReference type="GO" id="GO:0005524">
    <property type="term" value="F:ATP binding"/>
    <property type="evidence" value="ECO:0007669"/>
    <property type="project" value="UniProtKB-UniRule"/>
</dbReference>
<organism evidence="19 20">
    <name type="scientific">Parafannyhessea umbonata</name>
    <dbReference type="NCBI Taxonomy" id="604330"/>
    <lineage>
        <taxon>Bacteria</taxon>
        <taxon>Bacillati</taxon>
        <taxon>Actinomycetota</taxon>
        <taxon>Coriobacteriia</taxon>
        <taxon>Coriobacteriales</taxon>
        <taxon>Atopobiaceae</taxon>
        <taxon>Parafannyhessea</taxon>
    </lineage>
</organism>
<evidence type="ECO:0000313" key="20">
    <source>
        <dbReference type="Proteomes" id="UP000198528"/>
    </source>
</evidence>
<feature type="region of interest" description="Disordered" evidence="15">
    <location>
        <begin position="1"/>
        <end position="25"/>
    </location>
</feature>
<accession>A0A1G6LDB3</accession>
<dbReference type="AlphaFoldDB" id="A0A1G6LDB3"/>
<feature type="coiled-coil region" evidence="14">
    <location>
        <begin position="315"/>
        <end position="342"/>
    </location>
</feature>
<keyword evidence="7 12" id="KW-0067">ATP-binding</keyword>
<reference evidence="20" key="1">
    <citation type="submission" date="2016-10" db="EMBL/GenBank/DDBJ databases">
        <authorList>
            <person name="Varghese N."/>
            <person name="Submissions S."/>
        </authorList>
    </citation>
    <scope>NUCLEOTIDE SEQUENCE [LARGE SCALE GENOMIC DNA]</scope>
    <source>
        <strain evidence="20">DSM 22619</strain>
    </source>
</reference>
<dbReference type="InterPro" id="IPR041471">
    <property type="entry name" value="UvrB_inter"/>
</dbReference>
<feature type="compositionally biased region" description="Basic and acidic residues" evidence="15">
    <location>
        <begin position="8"/>
        <end position="25"/>
    </location>
</feature>
<dbReference type="InterPro" id="IPR036876">
    <property type="entry name" value="UVR_dom_sf"/>
</dbReference>
<proteinExistence type="inferred from homology"/>
<dbReference type="GO" id="GO:0003677">
    <property type="term" value="F:DNA binding"/>
    <property type="evidence" value="ECO:0007669"/>
    <property type="project" value="UniProtKB-UniRule"/>
</dbReference>
<keyword evidence="3 12" id="KW-0963">Cytoplasm</keyword>
<dbReference type="Pfam" id="PF04851">
    <property type="entry name" value="ResIII"/>
    <property type="match status" value="1"/>
</dbReference>
<evidence type="ECO:0000256" key="14">
    <source>
        <dbReference type="SAM" id="Coils"/>
    </source>
</evidence>
<dbReference type="PROSITE" id="PS51194">
    <property type="entry name" value="HELICASE_CTER"/>
    <property type="match status" value="1"/>
</dbReference>
<dbReference type="Pfam" id="PF12344">
    <property type="entry name" value="UvrB"/>
    <property type="match status" value="1"/>
</dbReference>
<dbReference type="InterPro" id="IPR024759">
    <property type="entry name" value="UvrB_YAD/RRR_dom"/>
</dbReference>
<dbReference type="SUPFAM" id="SSF52540">
    <property type="entry name" value="P-loop containing nucleoside triphosphate hydrolases"/>
    <property type="match status" value="2"/>
</dbReference>
<keyword evidence="12 13" id="KW-0742">SOS response</keyword>
<dbReference type="InterPro" id="IPR004807">
    <property type="entry name" value="UvrB"/>
</dbReference>
<dbReference type="CDD" id="cd17916">
    <property type="entry name" value="DEXHc_UvrB"/>
    <property type="match status" value="1"/>
</dbReference>
<dbReference type="Gene3D" id="3.40.50.300">
    <property type="entry name" value="P-loop containing nucleotide triphosphate hydrolases"/>
    <property type="match status" value="3"/>
</dbReference>
<evidence type="ECO:0000313" key="19">
    <source>
        <dbReference type="EMBL" id="SDC41201.1"/>
    </source>
</evidence>
<dbReference type="SUPFAM" id="SSF46600">
    <property type="entry name" value="C-terminal UvrC-binding domain of UvrB"/>
    <property type="match status" value="1"/>
</dbReference>
<gene>
    <name evidence="12" type="primary">uvrB</name>
    <name evidence="19" type="ORF">SAMN04487824_11344</name>
</gene>
<comment type="subcellular location">
    <subcellularLocation>
        <location evidence="1 12 13">Cytoplasm</location>
    </subcellularLocation>
</comment>
<evidence type="ECO:0000256" key="12">
    <source>
        <dbReference type="HAMAP-Rule" id="MF_00204"/>
    </source>
</evidence>
<feature type="domain" description="Helicase ATP-binding" evidence="17">
    <location>
        <begin position="85"/>
        <end position="238"/>
    </location>
</feature>
<dbReference type="GO" id="GO:0009380">
    <property type="term" value="C:excinuclease repair complex"/>
    <property type="evidence" value="ECO:0007669"/>
    <property type="project" value="InterPro"/>
</dbReference>
<dbReference type="Pfam" id="PF00271">
    <property type="entry name" value="Helicase_C"/>
    <property type="match status" value="1"/>
</dbReference>
<evidence type="ECO:0000256" key="9">
    <source>
        <dbReference type="ARBA" id="ARBA00023204"/>
    </source>
</evidence>
<evidence type="ECO:0000259" key="18">
    <source>
        <dbReference type="PROSITE" id="PS51194"/>
    </source>
</evidence>
<evidence type="ECO:0000256" key="6">
    <source>
        <dbReference type="ARBA" id="ARBA00022769"/>
    </source>
</evidence>
<dbReference type="NCBIfam" id="NF003673">
    <property type="entry name" value="PRK05298.1"/>
    <property type="match status" value="1"/>
</dbReference>
<sequence>MAQVVSGDARELPREDASAAEERSFVDEKGETIEYEPLAGTREAKERYGAELKRFGLEHGDERLEVVSPYQPAGDQPKAIASLAKGVRDGLRYQTLLGVTGSGKTFSMAKTIEAVQKPTLIMEPNKTLAAQVASEMRELFPNNAVVYFVSYYDYYQPEAYVPQTDTYIEKDASINEEVEKLRHQATSSLLSRRDVIVVASVSCIYGIGSPQDYAGLAPNVDKSVPLERDDLVHELIDIQYDRNDYDLQRGMFRVRGDTVDVFPPYAENPLRISFFGDEVELIAEIDGVTGEIVREYDAIPIWPASHYVTARPKINHAIKTIEEELEHRVKELKDNDMILEAQRLSQRTGYDIEMLETMGYCSGIENYSRHMDGRRPGEPPYTLIDYFPSDMLCIIDESHVTVPQIRGMYEGDRSRKVTLVDHGFRLPSALDNRPLRFDEFEQRIPQFIYVSATPGDYEEHVSQNEVEQVIRPTGLLDPEVELRPVRGQIDDLLDEIKNRVARKERVLVTTLTKRMAEDLTDHLLDEGIRVNYMHSDTATLDRIDIIRDLRLGRIDVLVGINLLREGLDIPEVSLVAILDADKEGFLRNRRSLIQTMGRAARNAQGKVIMYADSVTDSMREAMDETARRRRIQMAFNEEHGIVPKTIKKSITDVTSFIAEADETLGTKSRVDGKFFTAAGDEGERQGDAEQEHERTIQSVADELLALPKQEVAQVMGSLQDEMLQASADMDFERAARLRDQIVELQARLEGTSEKDVMDRLKAGARKGSAHATRRHYKRKKH</sequence>
<feature type="domain" description="UVR" evidence="16">
    <location>
        <begin position="712"/>
        <end position="747"/>
    </location>
</feature>
<keyword evidence="8 12" id="KW-0267">Excision nuclease</keyword>
<dbReference type="PANTHER" id="PTHR24029">
    <property type="entry name" value="UVRABC SYSTEM PROTEIN B"/>
    <property type="match status" value="1"/>
</dbReference>
<dbReference type="InterPro" id="IPR006935">
    <property type="entry name" value="Helicase/UvrB_N"/>
</dbReference>
<dbReference type="Pfam" id="PF02151">
    <property type="entry name" value="UVR"/>
    <property type="match status" value="1"/>
</dbReference>
<dbReference type="RefSeq" id="WP_090846752.1">
    <property type="nucleotide sequence ID" value="NZ_FMZL01000013.1"/>
</dbReference>
<dbReference type="GO" id="GO:0016887">
    <property type="term" value="F:ATP hydrolysis activity"/>
    <property type="evidence" value="ECO:0007669"/>
    <property type="project" value="InterPro"/>
</dbReference>
<comment type="similarity">
    <text evidence="2 12 13">Belongs to the UvrB family.</text>
</comment>
<evidence type="ECO:0000256" key="5">
    <source>
        <dbReference type="ARBA" id="ARBA00022763"/>
    </source>
</evidence>
<dbReference type="InterPro" id="IPR027417">
    <property type="entry name" value="P-loop_NTPase"/>
</dbReference>
<dbReference type="GO" id="GO:0009381">
    <property type="term" value="F:excinuclease ABC activity"/>
    <property type="evidence" value="ECO:0007669"/>
    <property type="project" value="UniProtKB-UniRule"/>
</dbReference>
<evidence type="ECO:0000256" key="13">
    <source>
        <dbReference type="RuleBase" id="RU003587"/>
    </source>
</evidence>
<keyword evidence="6 12" id="KW-0228">DNA excision</keyword>
<dbReference type="HAMAP" id="MF_00204">
    <property type="entry name" value="UvrB"/>
    <property type="match status" value="1"/>
</dbReference>
<keyword evidence="4 12" id="KW-0547">Nucleotide-binding</keyword>
<dbReference type="Pfam" id="PF17757">
    <property type="entry name" value="UvrB_inter"/>
    <property type="match status" value="1"/>
</dbReference>
<dbReference type="EMBL" id="FMZL01000013">
    <property type="protein sequence ID" value="SDC41201.1"/>
    <property type="molecule type" value="Genomic_DNA"/>
</dbReference>
<feature type="compositionally biased region" description="Basic residues" evidence="15">
    <location>
        <begin position="762"/>
        <end position="781"/>
    </location>
</feature>